<evidence type="ECO:0000313" key="4">
    <source>
        <dbReference type="Proteomes" id="UP000274822"/>
    </source>
</evidence>
<dbReference type="PANTHER" id="PTHR48083">
    <property type="entry name" value="MEDIUM-CHAIN SPECIFIC ACYL-COA DEHYDROGENASE, MITOCHONDRIAL-RELATED"/>
    <property type="match status" value="1"/>
</dbReference>
<reference evidence="3 4" key="1">
    <citation type="journal article" date="2018" name="New Phytol.">
        <title>Phylogenomics of Endogonaceae and evolution of mycorrhizas within Mucoromycota.</title>
        <authorList>
            <person name="Chang Y."/>
            <person name="Desiro A."/>
            <person name="Na H."/>
            <person name="Sandor L."/>
            <person name="Lipzen A."/>
            <person name="Clum A."/>
            <person name="Barry K."/>
            <person name="Grigoriev I.V."/>
            <person name="Martin F.M."/>
            <person name="Stajich J.E."/>
            <person name="Smith M.E."/>
            <person name="Bonito G."/>
            <person name="Spatafora J.W."/>
        </authorList>
    </citation>
    <scope>NUCLEOTIDE SEQUENCE [LARGE SCALE GENOMIC DNA]</scope>
    <source>
        <strain evidence="3 4">AD002</strain>
    </source>
</reference>
<dbReference type="InterPro" id="IPR009100">
    <property type="entry name" value="AcylCoA_DH/oxidase_NM_dom_sf"/>
</dbReference>
<feature type="domain" description="Acyl-CoA dehydrogenase/oxidase N-terminal" evidence="2">
    <location>
        <begin position="74"/>
        <end position="114"/>
    </location>
</feature>
<evidence type="ECO:0000313" key="3">
    <source>
        <dbReference type="EMBL" id="RUS29611.1"/>
    </source>
</evidence>
<organism evidence="3 4">
    <name type="scientific">Jimgerdemannia flammicorona</name>
    <dbReference type="NCBI Taxonomy" id="994334"/>
    <lineage>
        <taxon>Eukaryota</taxon>
        <taxon>Fungi</taxon>
        <taxon>Fungi incertae sedis</taxon>
        <taxon>Mucoromycota</taxon>
        <taxon>Mucoromycotina</taxon>
        <taxon>Endogonomycetes</taxon>
        <taxon>Endogonales</taxon>
        <taxon>Endogonaceae</taxon>
        <taxon>Jimgerdemannia</taxon>
    </lineage>
</organism>
<comment type="caution">
    <text evidence="3">The sequence shown here is derived from an EMBL/GenBank/DDBJ whole genome shotgun (WGS) entry which is preliminary data.</text>
</comment>
<dbReference type="GO" id="GO:0005739">
    <property type="term" value="C:mitochondrion"/>
    <property type="evidence" value="ECO:0007669"/>
    <property type="project" value="TreeGrafter"/>
</dbReference>
<dbReference type="Gene3D" id="1.10.540.10">
    <property type="entry name" value="Acyl-CoA dehydrogenase/oxidase, N-terminal domain"/>
    <property type="match status" value="1"/>
</dbReference>
<dbReference type="Proteomes" id="UP000274822">
    <property type="component" value="Unassembled WGS sequence"/>
</dbReference>
<protein>
    <recommendedName>
        <fullName evidence="2">Acyl-CoA dehydrogenase/oxidase N-terminal domain-containing protein</fullName>
    </recommendedName>
</protein>
<dbReference type="InterPro" id="IPR046373">
    <property type="entry name" value="Acyl-CoA_Oxase/DH_mid-dom_sf"/>
</dbReference>
<evidence type="ECO:0000256" key="1">
    <source>
        <dbReference type="ARBA" id="ARBA00023002"/>
    </source>
</evidence>
<dbReference type="GO" id="GO:0070991">
    <property type="term" value="F:medium-chain fatty acyl-CoA dehydrogenase activity"/>
    <property type="evidence" value="ECO:0007669"/>
    <property type="project" value="TreeGrafter"/>
</dbReference>
<dbReference type="GO" id="GO:0050660">
    <property type="term" value="F:flavin adenine dinucleotide binding"/>
    <property type="evidence" value="ECO:0007669"/>
    <property type="project" value="InterPro"/>
</dbReference>
<dbReference type="Pfam" id="PF02771">
    <property type="entry name" value="Acyl-CoA_dh_N"/>
    <property type="match status" value="1"/>
</dbReference>
<dbReference type="InterPro" id="IPR050741">
    <property type="entry name" value="Acyl-CoA_dehydrogenase"/>
</dbReference>
<gene>
    <name evidence="3" type="ORF">BC938DRAFT_480449</name>
</gene>
<evidence type="ECO:0000259" key="2">
    <source>
        <dbReference type="Pfam" id="PF02771"/>
    </source>
</evidence>
<dbReference type="Gene3D" id="2.40.110.10">
    <property type="entry name" value="Butyryl-CoA Dehydrogenase, subunit A, domain 2"/>
    <property type="match status" value="1"/>
</dbReference>
<dbReference type="GO" id="GO:0051793">
    <property type="term" value="P:medium-chain fatty acid catabolic process"/>
    <property type="evidence" value="ECO:0007669"/>
    <property type="project" value="TreeGrafter"/>
</dbReference>
<dbReference type="EMBL" id="RBNJ01004938">
    <property type="protein sequence ID" value="RUS29611.1"/>
    <property type="molecule type" value="Genomic_DNA"/>
</dbReference>
<dbReference type="AlphaFoldDB" id="A0A433QJ48"/>
<accession>A0A433QJ48</accession>
<name>A0A433QJ48_9FUNG</name>
<dbReference type="InterPro" id="IPR013786">
    <property type="entry name" value="AcylCoA_DH/ox_N"/>
</dbReference>
<keyword evidence="4" id="KW-1185">Reference proteome</keyword>
<dbReference type="SUPFAM" id="SSF56645">
    <property type="entry name" value="Acyl-CoA dehydrogenase NM domain-like"/>
    <property type="match status" value="1"/>
</dbReference>
<dbReference type="PANTHER" id="PTHR48083:SF2">
    <property type="entry name" value="MEDIUM-CHAIN SPECIFIC ACYL-COA DEHYDROGENASE, MITOCHONDRIAL"/>
    <property type="match status" value="1"/>
</dbReference>
<proteinExistence type="predicted"/>
<sequence length="221" mass="23324">MAKTSPSDEALTSPFTARGYFCVVAEGGLARGDSDTPARRFLLPSALQLELARKFTLEEIIPLPLSMIGQALSCREYGLVNTHIPAGFGGSGLCVLDDAIVTEELADGCRNVDVMRNRGGLNLGDMTAVYRGIQTAIEANGLTEAPLIVAGPKQKIPPYGGLLRHGAMGRGDSCVINGQKMWITNGGKANWYFVLAKTNAKASTGKAFTGFVVADTIGNIC</sequence>
<keyword evidence="1" id="KW-0560">Oxidoreductase</keyword>
<dbReference type="InterPro" id="IPR037069">
    <property type="entry name" value="AcylCoA_DH/ox_N_sf"/>
</dbReference>